<name>A0AAW2MQ22_9LAMI</name>
<organism evidence="1">
    <name type="scientific">Sesamum calycinum</name>
    <dbReference type="NCBI Taxonomy" id="2727403"/>
    <lineage>
        <taxon>Eukaryota</taxon>
        <taxon>Viridiplantae</taxon>
        <taxon>Streptophyta</taxon>
        <taxon>Embryophyta</taxon>
        <taxon>Tracheophyta</taxon>
        <taxon>Spermatophyta</taxon>
        <taxon>Magnoliopsida</taxon>
        <taxon>eudicotyledons</taxon>
        <taxon>Gunneridae</taxon>
        <taxon>Pentapetalae</taxon>
        <taxon>asterids</taxon>
        <taxon>lamiids</taxon>
        <taxon>Lamiales</taxon>
        <taxon>Pedaliaceae</taxon>
        <taxon>Sesamum</taxon>
    </lineage>
</organism>
<gene>
    <name evidence="1" type="ORF">Scaly_2185900</name>
</gene>
<sequence>MKTVLSHQGYIEKVLDKFGMSKAKPMSTQLANHFKLSLEWCPKTDREIEDLAKVPSRHHWETVKWIFRYSKVLLGMELFWAISNPLVVGYVNSDYVGDLDDERSITGYVCTLGGRPICWKSTVQSIVALSTTEAKHMAVAEAAKEAYGLMGYQRNLVLCKVEFSCTMTVKVQFI</sequence>
<accession>A0AAW2MQ22</accession>
<reference evidence="1" key="1">
    <citation type="submission" date="2020-06" db="EMBL/GenBank/DDBJ databases">
        <authorList>
            <person name="Li T."/>
            <person name="Hu X."/>
            <person name="Zhang T."/>
            <person name="Song X."/>
            <person name="Zhang H."/>
            <person name="Dai N."/>
            <person name="Sheng W."/>
            <person name="Hou X."/>
            <person name="Wei L."/>
        </authorList>
    </citation>
    <scope>NUCLEOTIDE SEQUENCE</scope>
    <source>
        <strain evidence="1">KEN8</strain>
        <tissue evidence="1">Leaf</tissue>
    </source>
</reference>
<dbReference type="AlphaFoldDB" id="A0AAW2MQ22"/>
<dbReference type="CDD" id="cd09272">
    <property type="entry name" value="RNase_HI_RT_Ty1"/>
    <property type="match status" value="1"/>
</dbReference>
<evidence type="ECO:0000313" key="1">
    <source>
        <dbReference type="EMBL" id="KAL0332844.1"/>
    </source>
</evidence>
<dbReference type="PANTHER" id="PTHR11439">
    <property type="entry name" value="GAG-POL-RELATED RETROTRANSPOSON"/>
    <property type="match status" value="1"/>
</dbReference>
<proteinExistence type="predicted"/>
<comment type="caution">
    <text evidence="1">The sequence shown here is derived from an EMBL/GenBank/DDBJ whole genome shotgun (WGS) entry which is preliminary data.</text>
</comment>
<dbReference type="EMBL" id="JACGWM010000013">
    <property type="protein sequence ID" value="KAL0332844.1"/>
    <property type="molecule type" value="Genomic_DNA"/>
</dbReference>
<reference evidence="1" key="2">
    <citation type="journal article" date="2024" name="Plant">
        <title>Genomic evolution and insights into agronomic trait innovations of Sesamum species.</title>
        <authorList>
            <person name="Miao H."/>
            <person name="Wang L."/>
            <person name="Qu L."/>
            <person name="Liu H."/>
            <person name="Sun Y."/>
            <person name="Le M."/>
            <person name="Wang Q."/>
            <person name="Wei S."/>
            <person name="Zheng Y."/>
            <person name="Lin W."/>
            <person name="Duan Y."/>
            <person name="Cao H."/>
            <person name="Xiong S."/>
            <person name="Wang X."/>
            <person name="Wei L."/>
            <person name="Li C."/>
            <person name="Ma Q."/>
            <person name="Ju M."/>
            <person name="Zhao R."/>
            <person name="Li G."/>
            <person name="Mu C."/>
            <person name="Tian Q."/>
            <person name="Mei H."/>
            <person name="Zhang T."/>
            <person name="Gao T."/>
            <person name="Zhang H."/>
        </authorList>
    </citation>
    <scope>NUCLEOTIDE SEQUENCE</scope>
    <source>
        <strain evidence="1">KEN8</strain>
    </source>
</reference>
<protein>
    <submittedName>
        <fullName evidence="1">Retrovirus-related Pol polyprotein from transposon TNT 1-94</fullName>
    </submittedName>
</protein>